<dbReference type="Proteomes" id="UP000859547">
    <property type="component" value="Unassembled WGS sequence"/>
</dbReference>
<dbReference type="InterPro" id="IPR029030">
    <property type="entry name" value="Caspase-like_dom_sf"/>
</dbReference>
<evidence type="ECO:0000313" key="2">
    <source>
        <dbReference type="EMBL" id="HAT4306758.1"/>
    </source>
</evidence>
<gene>
    <name evidence="2" type="ORF">I9080_000514</name>
</gene>
<organism evidence="2">
    <name type="scientific">Clostridium perfringens</name>
    <dbReference type="NCBI Taxonomy" id="1502"/>
    <lineage>
        <taxon>Bacteria</taxon>
        <taxon>Bacillati</taxon>
        <taxon>Bacillota</taxon>
        <taxon>Clostridia</taxon>
        <taxon>Eubacteriales</taxon>
        <taxon>Clostridiaceae</taxon>
        <taxon>Clostridium</taxon>
    </lineage>
</organism>
<dbReference type="EMBL" id="DACTCB010000001">
    <property type="protein sequence ID" value="HAT4306758.1"/>
    <property type="molecule type" value="Genomic_DNA"/>
</dbReference>
<dbReference type="GO" id="GO:0006508">
    <property type="term" value="P:proteolysis"/>
    <property type="evidence" value="ECO:0007669"/>
    <property type="project" value="InterPro"/>
</dbReference>
<evidence type="ECO:0000259" key="1">
    <source>
        <dbReference type="Pfam" id="PF00656"/>
    </source>
</evidence>
<dbReference type="GO" id="GO:0004197">
    <property type="term" value="F:cysteine-type endopeptidase activity"/>
    <property type="evidence" value="ECO:0007669"/>
    <property type="project" value="InterPro"/>
</dbReference>
<dbReference type="InterPro" id="IPR052039">
    <property type="entry name" value="Caspase-related_regulators"/>
</dbReference>
<name>A0A8H9QXL9_CLOPF</name>
<dbReference type="AlphaFoldDB" id="A0A8H9QXL9"/>
<protein>
    <recommendedName>
        <fullName evidence="1">Peptidase C14 caspase domain-containing protein</fullName>
    </recommendedName>
</protein>
<dbReference type="PANTHER" id="PTHR22576">
    <property type="entry name" value="MUCOSA ASSOCIATED LYMPHOID TISSUE LYMPHOMA TRANSLOCATION PROTEIN 1/PARACASPASE"/>
    <property type="match status" value="1"/>
</dbReference>
<sequence length="499" mass="58126">MSDEIRYAIVIGINDYENCPLNFCANDAMSIKESLIKNCRFKNENIYEIISCETSTKKDITGLFLEALRKIKSKFREEKDSILFYFAGHGGYNENKSVLYFQDITYPIEEVFLNIAPIKPKIQTYIIDACHSGGKVLTRANSEADIDKYIKNSNGVMFLYACQKHEFAYEKPDIQHGDLTHSFLEALENKSLYDEGILTFNRIVDEVQKSISQSSGFKQIPVIENSVTGYYPFAIDYSKKIEKINGEDNMKLIDRNENDTKEIVCINTAKSKEDYITLNKEKIMNIRKKIFDKLNKKFEEDLDKYEVEDMEKYNVSYFNDFNFLDSKNIISSSLLEKEIVTYVEESKLIPLNNLIYSEEKQVIPSTNPFSNILASINLYNNIKQEKKDYIINFINDNIKSKFKLFVSEDIMKVCFSIGYICYQAKWGVVGLKIAFFIDWDGEEFTEIKDIKIENVSFMMKEESINDIDFINLGIKEFVDDSISSWEKQRKDELEVFNNH</sequence>
<reference evidence="2" key="1">
    <citation type="journal article" date="2018" name="Genome Biol.">
        <title>SKESA: strategic k-mer extension for scrupulous assemblies.</title>
        <authorList>
            <person name="Souvorov A."/>
            <person name="Agarwala R."/>
            <person name="Lipman D.J."/>
        </authorList>
    </citation>
    <scope>NUCLEOTIDE SEQUENCE</scope>
    <source>
        <strain evidence="2">C8</strain>
    </source>
</reference>
<accession>A0A8H9QXL9</accession>
<dbReference type="Pfam" id="PF00656">
    <property type="entry name" value="Peptidase_C14"/>
    <property type="match status" value="1"/>
</dbReference>
<dbReference type="Gene3D" id="3.40.50.1460">
    <property type="match status" value="1"/>
</dbReference>
<dbReference type="InterPro" id="IPR011600">
    <property type="entry name" value="Pept_C14_caspase"/>
</dbReference>
<feature type="domain" description="Peptidase C14 caspase" evidence="1">
    <location>
        <begin position="6"/>
        <end position="228"/>
    </location>
</feature>
<dbReference type="SUPFAM" id="SSF52129">
    <property type="entry name" value="Caspase-like"/>
    <property type="match status" value="1"/>
</dbReference>
<dbReference type="PANTHER" id="PTHR22576:SF37">
    <property type="entry name" value="MUCOSA-ASSOCIATED LYMPHOID TISSUE LYMPHOMA TRANSLOCATION PROTEIN 1"/>
    <property type="match status" value="1"/>
</dbReference>
<reference evidence="2" key="2">
    <citation type="submission" date="2020-07" db="EMBL/GenBank/DDBJ databases">
        <authorList>
            <consortium name="NCBI Pathogen Detection Project"/>
        </authorList>
    </citation>
    <scope>NUCLEOTIDE SEQUENCE</scope>
    <source>
        <strain evidence="2">C8</strain>
    </source>
</reference>
<comment type="caution">
    <text evidence="2">The sequence shown here is derived from an EMBL/GenBank/DDBJ whole genome shotgun (WGS) entry which is preliminary data.</text>
</comment>
<proteinExistence type="predicted"/>